<gene>
    <name evidence="1" type="ORF">PCANC_25248</name>
</gene>
<protein>
    <submittedName>
        <fullName evidence="1">Uncharacterized protein</fullName>
    </submittedName>
</protein>
<organism evidence="1 2">
    <name type="scientific">Puccinia coronata f. sp. avenae</name>
    <dbReference type="NCBI Taxonomy" id="200324"/>
    <lineage>
        <taxon>Eukaryota</taxon>
        <taxon>Fungi</taxon>
        <taxon>Dikarya</taxon>
        <taxon>Basidiomycota</taxon>
        <taxon>Pucciniomycotina</taxon>
        <taxon>Pucciniomycetes</taxon>
        <taxon>Pucciniales</taxon>
        <taxon>Pucciniaceae</taxon>
        <taxon>Puccinia</taxon>
    </lineage>
</organism>
<dbReference type="Proteomes" id="UP000235388">
    <property type="component" value="Unassembled WGS sequence"/>
</dbReference>
<dbReference type="EMBL" id="PGCJ01001111">
    <property type="protein sequence ID" value="PLW09312.1"/>
    <property type="molecule type" value="Genomic_DNA"/>
</dbReference>
<name>A0A2N5S7T7_9BASI</name>
<dbReference type="AlphaFoldDB" id="A0A2N5S7T7"/>
<keyword evidence="2" id="KW-1185">Reference proteome</keyword>
<sequence length="194" mass="21506">MHVDQYCQQTHFWTQAQINFNWWQSGDQDHRDVRLSYIDHTSGKKGALKAGFLYWIEGEITSGSLHKLPILTFESGSESLIEPARSQPEPKSIQVFSSGVVVRALTNADHSTHLIVEHQERLVHDLENGPIQISYQIPKQLITHQAGSQRLEGKTVILLGQLGGWSRSAGKIVICVNVGVICDSLAVGVATKDV</sequence>
<reference evidence="1 2" key="1">
    <citation type="submission" date="2017-11" db="EMBL/GenBank/DDBJ databases">
        <title>De novo assembly and phasing of dikaryotic genomes from two isolates of Puccinia coronata f. sp. avenae, the causal agent of oat crown rust.</title>
        <authorList>
            <person name="Miller M.E."/>
            <person name="Zhang Y."/>
            <person name="Omidvar V."/>
            <person name="Sperschneider J."/>
            <person name="Schwessinger B."/>
            <person name="Raley C."/>
            <person name="Palmer J.M."/>
            <person name="Garnica D."/>
            <person name="Upadhyaya N."/>
            <person name="Rathjen J."/>
            <person name="Taylor J.M."/>
            <person name="Park R.F."/>
            <person name="Dodds P.N."/>
            <person name="Hirsch C.D."/>
            <person name="Kianian S.F."/>
            <person name="Figueroa M."/>
        </authorList>
    </citation>
    <scope>NUCLEOTIDE SEQUENCE [LARGE SCALE GENOMIC DNA]</scope>
    <source>
        <strain evidence="1">12NC29</strain>
    </source>
</reference>
<proteinExistence type="predicted"/>
<evidence type="ECO:0000313" key="1">
    <source>
        <dbReference type="EMBL" id="PLW09312.1"/>
    </source>
</evidence>
<evidence type="ECO:0000313" key="2">
    <source>
        <dbReference type="Proteomes" id="UP000235388"/>
    </source>
</evidence>
<comment type="caution">
    <text evidence="1">The sequence shown here is derived from an EMBL/GenBank/DDBJ whole genome shotgun (WGS) entry which is preliminary data.</text>
</comment>
<accession>A0A2N5S7T7</accession>